<dbReference type="Proteomes" id="UP000743370">
    <property type="component" value="Unassembled WGS sequence"/>
</dbReference>
<gene>
    <name evidence="1" type="ORF">HKW66_Vig0179230</name>
</gene>
<organism evidence="1 2">
    <name type="scientific">Phaseolus angularis</name>
    <name type="common">Azuki bean</name>
    <name type="synonym">Vigna angularis</name>
    <dbReference type="NCBI Taxonomy" id="3914"/>
    <lineage>
        <taxon>Eukaryota</taxon>
        <taxon>Viridiplantae</taxon>
        <taxon>Streptophyta</taxon>
        <taxon>Embryophyta</taxon>
        <taxon>Tracheophyta</taxon>
        <taxon>Spermatophyta</taxon>
        <taxon>Magnoliopsida</taxon>
        <taxon>eudicotyledons</taxon>
        <taxon>Gunneridae</taxon>
        <taxon>Pentapetalae</taxon>
        <taxon>rosids</taxon>
        <taxon>fabids</taxon>
        <taxon>Fabales</taxon>
        <taxon>Fabaceae</taxon>
        <taxon>Papilionoideae</taxon>
        <taxon>50 kb inversion clade</taxon>
        <taxon>NPAAA clade</taxon>
        <taxon>indigoferoid/millettioid clade</taxon>
        <taxon>Phaseoleae</taxon>
        <taxon>Vigna</taxon>
    </lineage>
</organism>
<accession>A0A8T0JYH3</accession>
<comment type="caution">
    <text evidence="1">The sequence shown here is derived from an EMBL/GenBank/DDBJ whole genome shotgun (WGS) entry which is preliminary data.</text>
</comment>
<protein>
    <submittedName>
        <fullName evidence="1">Uncharacterized protein</fullName>
    </submittedName>
</protein>
<proteinExistence type="predicted"/>
<name>A0A8T0JYH3_PHAAN</name>
<sequence length="50" mass="5651">MKLFVVGKSFHTPLSLDTTSIRNRSKVKGHSFYSFLPSPLKVSAENGKRR</sequence>
<reference evidence="1 2" key="1">
    <citation type="submission" date="2020-05" db="EMBL/GenBank/DDBJ databases">
        <title>Vigna angularis (adzuki bean) Var. LongXiaoDou No. 4 denovo assembly.</title>
        <authorList>
            <person name="Xiang H."/>
        </authorList>
    </citation>
    <scope>NUCLEOTIDE SEQUENCE [LARGE SCALE GENOMIC DNA]</scope>
    <source>
        <tissue evidence="1">Leaf</tissue>
    </source>
</reference>
<dbReference type="EMBL" id="JABFOF010000007">
    <property type="protein sequence ID" value="KAG2389850.1"/>
    <property type="molecule type" value="Genomic_DNA"/>
</dbReference>
<evidence type="ECO:0000313" key="2">
    <source>
        <dbReference type="Proteomes" id="UP000743370"/>
    </source>
</evidence>
<dbReference type="AlphaFoldDB" id="A0A8T0JYH3"/>
<evidence type="ECO:0000313" key="1">
    <source>
        <dbReference type="EMBL" id="KAG2389850.1"/>
    </source>
</evidence>